<dbReference type="PROSITE" id="PS50180">
    <property type="entry name" value="GAE"/>
    <property type="match status" value="1"/>
</dbReference>
<dbReference type="InterPro" id="IPR052653">
    <property type="entry name" value="ARF-binding"/>
</dbReference>
<dbReference type="PANTHER" id="PTHR47180">
    <property type="entry name" value="ADP-RIBOSYLATION FACTOR-BINDING PROTEIN GGA1-RELATED"/>
    <property type="match status" value="1"/>
</dbReference>
<name>A0ABR0LX27_9PEZI</name>
<evidence type="ECO:0000259" key="5">
    <source>
        <dbReference type="PROSITE" id="PS50180"/>
    </source>
</evidence>
<keyword evidence="2" id="KW-0813">Transport</keyword>
<evidence type="ECO:0000256" key="1">
    <source>
        <dbReference type="ARBA" id="ARBA00004555"/>
    </source>
</evidence>
<proteinExistence type="predicted"/>
<dbReference type="SUPFAM" id="SSF49348">
    <property type="entry name" value="Clathrin adaptor appendage domain"/>
    <property type="match status" value="1"/>
</dbReference>
<reference evidence="6 7" key="1">
    <citation type="submission" date="2023-08" db="EMBL/GenBank/DDBJ databases">
        <title>Black Yeasts Isolated from many extreme environments.</title>
        <authorList>
            <person name="Coleine C."/>
            <person name="Stajich J.E."/>
            <person name="Selbmann L."/>
        </authorList>
    </citation>
    <scope>NUCLEOTIDE SEQUENCE [LARGE SCALE GENOMIC DNA]</scope>
    <source>
        <strain evidence="6 7">CCFEE 536</strain>
    </source>
</reference>
<dbReference type="PANTHER" id="PTHR47180:SF1">
    <property type="entry name" value="ADP-RIBOSYLATION FACTOR-BINDING PROTEIN GGA1-RELATED"/>
    <property type="match status" value="1"/>
</dbReference>
<sequence length="79" mass="8602">PVSEFTLQLAVTKGYTLKLEPQSGRTLAAQAGNAITQTIRLNGVERGKGNAVKMRWRASYVLDAEKREEQGEIQSLGVA</sequence>
<dbReference type="InterPro" id="IPR008152">
    <property type="entry name" value="Clathrin_a/b/g-adaptin_app_Ig"/>
</dbReference>
<dbReference type="Proteomes" id="UP001357485">
    <property type="component" value="Unassembled WGS sequence"/>
</dbReference>
<comment type="caution">
    <text evidence="6">The sequence shown here is derived from an EMBL/GenBank/DDBJ whole genome shotgun (WGS) entry which is preliminary data.</text>
</comment>
<dbReference type="EMBL" id="JAVRRA010008940">
    <property type="protein sequence ID" value="KAK5254014.1"/>
    <property type="molecule type" value="Genomic_DNA"/>
</dbReference>
<evidence type="ECO:0000256" key="2">
    <source>
        <dbReference type="ARBA" id="ARBA00022448"/>
    </source>
</evidence>
<gene>
    <name evidence="6" type="primary">GGA2_2</name>
    <name evidence="6" type="ORF">LTR16_004962</name>
</gene>
<evidence type="ECO:0000256" key="4">
    <source>
        <dbReference type="ARBA" id="ARBA00023034"/>
    </source>
</evidence>
<keyword evidence="4" id="KW-0333">Golgi apparatus</keyword>
<feature type="domain" description="GAE" evidence="5">
    <location>
        <begin position="1"/>
        <end position="77"/>
    </location>
</feature>
<organism evidence="6 7">
    <name type="scientific">Cryomyces antarcticus</name>
    <dbReference type="NCBI Taxonomy" id="329879"/>
    <lineage>
        <taxon>Eukaryota</taxon>
        <taxon>Fungi</taxon>
        <taxon>Dikarya</taxon>
        <taxon>Ascomycota</taxon>
        <taxon>Pezizomycotina</taxon>
        <taxon>Dothideomycetes</taxon>
        <taxon>Dothideomycetes incertae sedis</taxon>
        <taxon>Cryomyces</taxon>
    </lineage>
</organism>
<dbReference type="InterPro" id="IPR013041">
    <property type="entry name" value="Clathrin_app_Ig-like_sf"/>
</dbReference>
<protein>
    <submittedName>
        <fullName evidence="6">ARF-binding protein</fullName>
    </submittedName>
</protein>
<dbReference type="Gene3D" id="2.60.40.1230">
    <property type="match status" value="1"/>
</dbReference>
<feature type="non-terminal residue" evidence="6">
    <location>
        <position position="1"/>
    </location>
</feature>
<evidence type="ECO:0000313" key="7">
    <source>
        <dbReference type="Proteomes" id="UP001357485"/>
    </source>
</evidence>
<evidence type="ECO:0000313" key="6">
    <source>
        <dbReference type="EMBL" id="KAK5254014.1"/>
    </source>
</evidence>
<accession>A0ABR0LX27</accession>
<comment type="subcellular location">
    <subcellularLocation>
        <location evidence="1">Golgi apparatus</location>
    </subcellularLocation>
</comment>
<evidence type="ECO:0000256" key="3">
    <source>
        <dbReference type="ARBA" id="ARBA00022927"/>
    </source>
</evidence>
<dbReference type="InterPro" id="IPR008153">
    <property type="entry name" value="GAE_dom"/>
</dbReference>
<keyword evidence="3" id="KW-0653">Protein transport</keyword>
<dbReference type="Pfam" id="PF02883">
    <property type="entry name" value="Alpha_adaptinC2"/>
    <property type="match status" value="1"/>
</dbReference>
<keyword evidence="7" id="KW-1185">Reference proteome</keyword>